<proteinExistence type="predicted"/>
<reference evidence="3" key="1">
    <citation type="submission" date="2020-02" db="EMBL/GenBank/DDBJ databases">
        <authorList>
            <person name="Meier V. D."/>
        </authorList>
    </citation>
    <scope>NUCLEOTIDE SEQUENCE</scope>
    <source>
        <strain evidence="3">AVDCRST_MAG38</strain>
    </source>
</reference>
<name>A0A6J4R9Y9_9ACTN</name>
<dbReference type="InterPro" id="IPR046291">
    <property type="entry name" value="DUF6328"/>
</dbReference>
<protein>
    <submittedName>
        <fullName evidence="3">Uncharacterized protein</fullName>
    </submittedName>
</protein>
<feature type="transmembrane region" description="Helical" evidence="2">
    <location>
        <begin position="54"/>
        <end position="72"/>
    </location>
</feature>
<feature type="transmembrane region" description="Helical" evidence="2">
    <location>
        <begin position="132"/>
        <end position="156"/>
    </location>
</feature>
<dbReference type="EMBL" id="CADCVJ010000033">
    <property type="protein sequence ID" value="CAA9464428.1"/>
    <property type="molecule type" value="Genomic_DNA"/>
</dbReference>
<gene>
    <name evidence="3" type="ORF">AVDCRST_MAG38-566</name>
</gene>
<keyword evidence="2" id="KW-0812">Transmembrane</keyword>
<evidence type="ECO:0000256" key="2">
    <source>
        <dbReference type="SAM" id="Phobius"/>
    </source>
</evidence>
<dbReference type="AlphaFoldDB" id="A0A6J4R9Y9"/>
<sequence>MATARRIPPQDVRDERDRAPHAVTGRGPRGADAGARPMDPAEHERRRDRQMLELLNELRVALPGVQILFAFLLTVPFTDRFEALTTFQRDVYYVTLIATALSTACLIAPSAAHRLRFHQGDRTWLIEAGNSLTIAGLALLAAAMSGVVLLITDVLFDGIRVWAYPAAIAAVIVGLWFARPMARPRR</sequence>
<feature type="transmembrane region" description="Helical" evidence="2">
    <location>
        <begin position="92"/>
        <end position="112"/>
    </location>
</feature>
<feature type="region of interest" description="Disordered" evidence="1">
    <location>
        <begin position="1"/>
        <end position="45"/>
    </location>
</feature>
<keyword evidence="2" id="KW-0472">Membrane</keyword>
<dbReference type="Pfam" id="PF19853">
    <property type="entry name" value="DUF6328"/>
    <property type="match status" value="1"/>
</dbReference>
<organism evidence="3">
    <name type="scientific">uncultured Solirubrobacteraceae bacterium</name>
    <dbReference type="NCBI Taxonomy" id="1162706"/>
    <lineage>
        <taxon>Bacteria</taxon>
        <taxon>Bacillati</taxon>
        <taxon>Actinomycetota</taxon>
        <taxon>Thermoleophilia</taxon>
        <taxon>Solirubrobacterales</taxon>
        <taxon>Solirubrobacteraceae</taxon>
        <taxon>environmental samples</taxon>
    </lineage>
</organism>
<feature type="compositionally biased region" description="Basic and acidic residues" evidence="1">
    <location>
        <begin position="11"/>
        <end position="20"/>
    </location>
</feature>
<evidence type="ECO:0000313" key="3">
    <source>
        <dbReference type="EMBL" id="CAA9464428.1"/>
    </source>
</evidence>
<accession>A0A6J4R9Y9</accession>
<evidence type="ECO:0000256" key="1">
    <source>
        <dbReference type="SAM" id="MobiDB-lite"/>
    </source>
</evidence>
<feature type="transmembrane region" description="Helical" evidence="2">
    <location>
        <begin position="162"/>
        <end position="178"/>
    </location>
</feature>
<keyword evidence="2" id="KW-1133">Transmembrane helix</keyword>